<dbReference type="InterPro" id="IPR007527">
    <property type="entry name" value="Znf_SWIM"/>
</dbReference>
<name>A0ABD3MR03_9STRA</name>
<evidence type="ECO:0000256" key="1">
    <source>
        <dbReference type="PROSITE-ProRule" id="PRU00325"/>
    </source>
</evidence>
<dbReference type="Proteomes" id="UP001530293">
    <property type="component" value="Unassembled WGS sequence"/>
</dbReference>
<evidence type="ECO:0000259" key="3">
    <source>
        <dbReference type="PROSITE" id="PS50966"/>
    </source>
</evidence>
<proteinExistence type="predicted"/>
<keyword evidence="5" id="KW-1185">Reference proteome</keyword>
<keyword evidence="1" id="KW-0479">Metal-binding</keyword>
<keyword evidence="1" id="KW-0862">Zinc</keyword>
<dbReference type="PROSITE" id="PS50966">
    <property type="entry name" value="ZF_SWIM"/>
    <property type="match status" value="1"/>
</dbReference>
<comment type="caution">
    <text evidence="4">The sequence shown here is derived from an EMBL/GenBank/DDBJ whole genome shotgun (WGS) entry which is preliminary data.</text>
</comment>
<evidence type="ECO:0000313" key="5">
    <source>
        <dbReference type="Proteomes" id="UP001530293"/>
    </source>
</evidence>
<dbReference type="GO" id="GO:0008270">
    <property type="term" value="F:zinc ion binding"/>
    <property type="evidence" value="ECO:0007669"/>
    <property type="project" value="UniProtKB-KW"/>
</dbReference>
<organism evidence="4 5">
    <name type="scientific">Discostella pseudostelligera</name>
    <dbReference type="NCBI Taxonomy" id="259834"/>
    <lineage>
        <taxon>Eukaryota</taxon>
        <taxon>Sar</taxon>
        <taxon>Stramenopiles</taxon>
        <taxon>Ochrophyta</taxon>
        <taxon>Bacillariophyta</taxon>
        <taxon>Coscinodiscophyceae</taxon>
        <taxon>Thalassiosirophycidae</taxon>
        <taxon>Stephanodiscales</taxon>
        <taxon>Stephanodiscaceae</taxon>
        <taxon>Discostella</taxon>
    </lineage>
</organism>
<dbReference type="EMBL" id="JALLBG020000090">
    <property type="protein sequence ID" value="KAL3765872.1"/>
    <property type="molecule type" value="Genomic_DNA"/>
</dbReference>
<feature type="domain" description="SWIM-type" evidence="3">
    <location>
        <begin position="88"/>
        <end position="119"/>
    </location>
</feature>
<protein>
    <recommendedName>
        <fullName evidence="3">SWIM-type domain-containing protein</fullName>
    </recommendedName>
</protein>
<accession>A0ABD3MR03</accession>
<gene>
    <name evidence="4" type="ORF">ACHAWU_005405</name>
</gene>
<feature type="region of interest" description="Disordered" evidence="2">
    <location>
        <begin position="36"/>
        <end position="56"/>
    </location>
</feature>
<reference evidence="4 5" key="1">
    <citation type="submission" date="2024-10" db="EMBL/GenBank/DDBJ databases">
        <title>Updated reference genomes for cyclostephanoid diatoms.</title>
        <authorList>
            <person name="Roberts W.R."/>
            <person name="Alverson A.J."/>
        </authorList>
    </citation>
    <scope>NUCLEOTIDE SEQUENCE [LARGE SCALE GENOMIC DNA]</scope>
    <source>
        <strain evidence="4 5">AJA232-27</strain>
    </source>
</reference>
<sequence>MILSANNVVVVGAVQHQNNIQNRGHDQECWQLTSSTGVGSGGGSDDNRDGDNGVNDGVNDGYITSTALSDALTALDHGISANDTGRQGHVTSLTRCSCQYPKCWGLPCRHIFRVMMELGADCWTTCNDDDAILDSTFSN</sequence>
<evidence type="ECO:0000313" key="4">
    <source>
        <dbReference type="EMBL" id="KAL3765872.1"/>
    </source>
</evidence>
<keyword evidence="1" id="KW-0863">Zinc-finger</keyword>
<dbReference type="AlphaFoldDB" id="A0ABD3MR03"/>
<evidence type="ECO:0000256" key="2">
    <source>
        <dbReference type="SAM" id="MobiDB-lite"/>
    </source>
</evidence>